<sequence length="484" mass="52938">MSVIILIPNALRAFTEGLSQVEAEANTVEAALTALTTQYEDLQRHLFTDDGRLRSYVNVYVNEDDIRQREGMQTLLSEGDTVMLVPSIAGGSSALRAQIPPEELPELTKSEKTRYSRHLILPEVGEEGQRRLKNSRVLLIGTGGLGAPLAMYLAAAGVGTLGIVDFDYVDETNLQRQIIHGSRDIGRPKIASAKDRIKSINPNVNVIAYEEKLTSTNALSILKDYDVVADGTDNFQTRYLVNDACVLLGKPAVYGSVFRFEGQASVFHAAEGACYRCLYPEPPPAGLVPSCSEGGILGVLPGIIGTIQANETIKLLLGKGDSLVNRLLLFDALKMKFRELKLNKDPHCPICSANATQQELIDYEEFCGLKRPVEEVVPIPHITAKDLHARLEQGDDLQIIDIREPHELALGKLPGTRAIPFGQLVRRKAELDPAKDTIVVCKIGERSLLAIRALLDAGYTGRVMNLQDGINGWASTVDDSIARY</sequence>
<evidence type="ECO:0000313" key="5">
    <source>
        <dbReference type="Proteomes" id="UP000838686"/>
    </source>
</evidence>
<evidence type="ECO:0000256" key="2">
    <source>
        <dbReference type="SAM" id="Phobius"/>
    </source>
</evidence>
<protein>
    <submittedName>
        <fullName evidence="4">Adenylyltransferase/sulfurtransferase MoeZ</fullName>
    </submittedName>
</protein>
<keyword evidence="4" id="KW-0808">Transferase</keyword>
<organism evidence="4 5">
    <name type="scientific">Paenibacillus plantiphilus</name>
    <dbReference type="NCBI Taxonomy" id="2905650"/>
    <lineage>
        <taxon>Bacteria</taxon>
        <taxon>Bacillati</taxon>
        <taxon>Bacillota</taxon>
        <taxon>Bacilli</taxon>
        <taxon>Bacillales</taxon>
        <taxon>Paenibacillaceae</taxon>
        <taxon>Paenibacillus</taxon>
    </lineage>
</organism>
<accession>A0ABN8G9J7</accession>
<proteinExistence type="predicted"/>
<dbReference type="EMBL" id="CAKMMF010000005">
    <property type="protein sequence ID" value="CAH1199174.1"/>
    <property type="molecule type" value="Genomic_DNA"/>
</dbReference>
<feature type="coiled-coil region" evidence="1">
    <location>
        <begin position="18"/>
        <end position="45"/>
    </location>
</feature>
<dbReference type="Pfam" id="PF00899">
    <property type="entry name" value="ThiF"/>
    <property type="match status" value="1"/>
</dbReference>
<evidence type="ECO:0000256" key="1">
    <source>
        <dbReference type="SAM" id="Coils"/>
    </source>
</evidence>
<dbReference type="InterPro" id="IPR001763">
    <property type="entry name" value="Rhodanese-like_dom"/>
</dbReference>
<dbReference type="InterPro" id="IPR035985">
    <property type="entry name" value="Ubiquitin-activating_enz"/>
</dbReference>
<keyword evidence="2" id="KW-1133">Transmembrane helix</keyword>
<keyword evidence="2" id="KW-0472">Membrane</keyword>
<keyword evidence="2" id="KW-0812">Transmembrane</keyword>
<dbReference type="GO" id="GO:0016779">
    <property type="term" value="F:nucleotidyltransferase activity"/>
    <property type="evidence" value="ECO:0007669"/>
    <property type="project" value="UniProtKB-KW"/>
</dbReference>
<feature type="domain" description="Rhodanese" evidence="3">
    <location>
        <begin position="393"/>
        <end position="482"/>
    </location>
</feature>
<dbReference type="PROSITE" id="PS50206">
    <property type="entry name" value="RHODANESE_3"/>
    <property type="match status" value="1"/>
</dbReference>
<dbReference type="Proteomes" id="UP000838686">
    <property type="component" value="Unassembled WGS sequence"/>
</dbReference>
<dbReference type="NCBIfam" id="NF004281">
    <property type="entry name" value="PRK05690.1"/>
    <property type="match status" value="1"/>
</dbReference>
<keyword evidence="1" id="KW-0175">Coiled coil</keyword>
<name>A0ABN8G9J7_9BACL</name>
<dbReference type="CDD" id="cd00757">
    <property type="entry name" value="ThiF_MoeB_HesA_family"/>
    <property type="match status" value="1"/>
</dbReference>
<reference evidence="4" key="1">
    <citation type="submission" date="2022-01" db="EMBL/GenBank/DDBJ databases">
        <authorList>
            <person name="Criscuolo A."/>
        </authorList>
    </citation>
    <scope>NUCLEOTIDE SEQUENCE</scope>
    <source>
        <strain evidence="4">CIP111893</strain>
    </source>
</reference>
<keyword evidence="5" id="KW-1185">Reference proteome</keyword>
<dbReference type="InterPro" id="IPR016155">
    <property type="entry name" value="Mopterin_synth/thiamin_S_b"/>
</dbReference>
<dbReference type="SUPFAM" id="SSF54285">
    <property type="entry name" value="MoaD/ThiS"/>
    <property type="match status" value="1"/>
</dbReference>
<dbReference type="PANTHER" id="PTHR10953">
    <property type="entry name" value="UBIQUITIN-ACTIVATING ENZYME E1"/>
    <property type="match status" value="1"/>
</dbReference>
<dbReference type="PANTHER" id="PTHR10953:SF102">
    <property type="entry name" value="ADENYLYLTRANSFERASE AND SULFURTRANSFERASE MOCS3"/>
    <property type="match status" value="1"/>
</dbReference>
<feature type="transmembrane region" description="Helical" evidence="2">
    <location>
        <begin position="137"/>
        <end position="164"/>
    </location>
</feature>
<dbReference type="Gene3D" id="3.10.20.30">
    <property type="match status" value="1"/>
</dbReference>
<evidence type="ECO:0000313" key="4">
    <source>
        <dbReference type="EMBL" id="CAH1199174.1"/>
    </source>
</evidence>
<dbReference type="SUPFAM" id="SSF69572">
    <property type="entry name" value="Activating enzymes of the ubiquitin-like proteins"/>
    <property type="match status" value="1"/>
</dbReference>
<dbReference type="Pfam" id="PF02597">
    <property type="entry name" value="ThiS"/>
    <property type="match status" value="1"/>
</dbReference>
<dbReference type="Pfam" id="PF00581">
    <property type="entry name" value="Rhodanese"/>
    <property type="match status" value="1"/>
</dbReference>
<dbReference type="Gene3D" id="3.40.50.720">
    <property type="entry name" value="NAD(P)-binding Rossmann-like Domain"/>
    <property type="match status" value="1"/>
</dbReference>
<evidence type="ECO:0000259" key="3">
    <source>
        <dbReference type="PROSITE" id="PS50206"/>
    </source>
</evidence>
<dbReference type="InterPro" id="IPR003749">
    <property type="entry name" value="ThiS/MoaD-like"/>
</dbReference>
<dbReference type="InterPro" id="IPR045886">
    <property type="entry name" value="ThiF/MoeB/HesA"/>
</dbReference>
<dbReference type="InterPro" id="IPR012675">
    <property type="entry name" value="Beta-grasp_dom_sf"/>
</dbReference>
<comment type="caution">
    <text evidence="4">The sequence shown here is derived from an EMBL/GenBank/DDBJ whole genome shotgun (WGS) entry which is preliminary data.</text>
</comment>
<dbReference type="SMART" id="SM00450">
    <property type="entry name" value="RHOD"/>
    <property type="match status" value="1"/>
</dbReference>
<gene>
    <name evidence="4" type="primary">moeZ</name>
    <name evidence="4" type="ORF">PAECIP111893_01252</name>
</gene>
<keyword evidence="4" id="KW-0548">Nucleotidyltransferase</keyword>
<dbReference type="InterPro" id="IPR000594">
    <property type="entry name" value="ThiF_NAD_FAD-bd"/>
</dbReference>
<dbReference type="Gene3D" id="3.40.250.10">
    <property type="entry name" value="Rhodanese-like domain"/>
    <property type="match status" value="1"/>
</dbReference>
<dbReference type="InterPro" id="IPR036873">
    <property type="entry name" value="Rhodanese-like_dom_sf"/>
</dbReference>